<dbReference type="GO" id="GO:0006091">
    <property type="term" value="P:generation of precursor metabolites and energy"/>
    <property type="evidence" value="ECO:0007669"/>
    <property type="project" value="UniProtKB-ARBA"/>
</dbReference>
<keyword evidence="10" id="KW-0119">Carbohydrate metabolism</keyword>
<dbReference type="CDD" id="cd00429">
    <property type="entry name" value="RPE"/>
    <property type="match status" value="1"/>
</dbReference>
<comment type="cofactor">
    <cofactor evidence="2">
        <name>Zn(2+)</name>
        <dbReference type="ChEBI" id="CHEBI:29105"/>
    </cofactor>
</comment>
<comment type="caution">
    <text evidence="11">The sequence shown here is derived from an EMBL/GenBank/DDBJ whole genome shotgun (WGS) entry which is preliminary data.</text>
</comment>
<evidence type="ECO:0000256" key="6">
    <source>
        <dbReference type="ARBA" id="ARBA00022833"/>
    </source>
</evidence>
<dbReference type="EMBL" id="QKLP01000010">
    <property type="protein sequence ID" value="PYF42558.1"/>
    <property type="molecule type" value="Genomic_DNA"/>
</dbReference>
<dbReference type="PANTHER" id="PTHR11749">
    <property type="entry name" value="RIBULOSE-5-PHOSPHATE-3-EPIMERASE"/>
    <property type="match status" value="1"/>
</dbReference>
<dbReference type="PROSITE" id="PS01085">
    <property type="entry name" value="RIBUL_P_3_EPIMER_1"/>
    <property type="match status" value="1"/>
</dbReference>
<dbReference type="Pfam" id="PF00834">
    <property type="entry name" value="Ribul_P_3_epim"/>
    <property type="match status" value="1"/>
</dbReference>
<keyword evidence="5" id="KW-0479">Metal-binding</keyword>
<reference evidence="11 12" key="1">
    <citation type="submission" date="2018-06" db="EMBL/GenBank/DDBJ databases">
        <title>Genomic Encyclopedia of Archaeal and Bacterial Type Strains, Phase II (KMG-II): from individual species to whole genera.</title>
        <authorList>
            <person name="Goeker M."/>
        </authorList>
    </citation>
    <scope>NUCLEOTIDE SEQUENCE [LARGE SCALE GENOMIC DNA]</scope>
    <source>
        <strain evidence="11 12">ATCC 29103</strain>
    </source>
</reference>
<gene>
    <name evidence="11" type="ORF">BCF88_11013</name>
</gene>
<evidence type="ECO:0000256" key="9">
    <source>
        <dbReference type="ARBA" id="ARBA00023235"/>
    </source>
</evidence>
<keyword evidence="9" id="KW-0413">Isomerase</keyword>
<dbReference type="SUPFAM" id="SSF51366">
    <property type="entry name" value="Ribulose-phoshate binding barrel"/>
    <property type="match status" value="1"/>
</dbReference>
<organism evidence="11 12">
    <name type="scientific">Metamycoplasma alkalescens</name>
    <dbReference type="NCBI Taxonomy" id="45363"/>
    <lineage>
        <taxon>Bacteria</taxon>
        <taxon>Bacillati</taxon>
        <taxon>Mycoplasmatota</taxon>
        <taxon>Mycoplasmoidales</taxon>
        <taxon>Metamycoplasmataceae</taxon>
        <taxon>Metamycoplasma</taxon>
    </lineage>
</organism>
<evidence type="ECO:0000256" key="7">
    <source>
        <dbReference type="ARBA" id="ARBA00023004"/>
    </source>
</evidence>
<accession>A0A318U4I5</accession>
<dbReference type="GO" id="GO:0016857">
    <property type="term" value="F:racemase and epimerase activity, acting on carbohydrates and derivatives"/>
    <property type="evidence" value="ECO:0007669"/>
    <property type="project" value="InterPro"/>
</dbReference>
<evidence type="ECO:0000256" key="4">
    <source>
        <dbReference type="ARBA" id="ARBA00011738"/>
    </source>
</evidence>
<evidence type="ECO:0000256" key="3">
    <source>
        <dbReference type="ARBA" id="ARBA00001954"/>
    </source>
</evidence>
<dbReference type="GO" id="GO:0005975">
    <property type="term" value="P:carbohydrate metabolic process"/>
    <property type="evidence" value="ECO:0007669"/>
    <property type="project" value="InterPro"/>
</dbReference>
<dbReference type="Proteomes" id="UP000247715">
    <property type="component" value="Unassembled WGS sequence"/>
</dbReference>
<keyword evidence="6" id="KW-0862">Zinc</keyword>
<dbReference type="AlphaFoldDB" id="A0A318U4I5"/>
<evidence type="ECO:0000256" key="10">
    <source>
        <dbReference type="ARBA" id="ARBA00023277"/>
    </source>
</evidence>
<evidence type="ECO:0000256" key="1">
    <source>
        <dbReference type="ARBA" id="ARBA00001936"/>
    </source>
</evidence>
<evidence type="ECO:0000313" key="11">
    <source>
        <dbReference type="EMBL" id="PYF42558.1"/>
    </source>
</evidence>
<dbReference type="InterPro" id="IPR011060">
    <property type="entry name" value="RibuloseP-bd_barrel"/>
</dbReference>
<comment type="cofactor">
    <cofactor evidence="1">
        <name>Mn(2+)</name>
        <dbReference type="ChEBI" id="CHEBI:29035"/>
    </cofactor>
</comment>
<protein>
    <submittedName>
        <fullName evidence="11">Ribulose-phosphate 3-epimerase</fullName>
    </submittedName>
</protein>
<dbReference type="GO" id="GO:0046496">
    <property type="term" value="P:nicotinamide nucleotide metabolic process"/>
    <property type="evidence" value="ECO:0007669"/>
    <property type="project" value="UniProtKB-ARBA"/>
</dbReference>
<dbReference type="FunFam" id="3.20.20.70:FF:000191">
    <property type="entry name" value="ribulose-phosphate 3-epimerase isoform X2"/>
    <property type="match status" value="1"/>
</dbReference>
<name>A0A318U4I5_9BACT</name>
<evidence type="ECO:0000256" key="8">
    <source>
        <dbReference type="ARBA" id="ARBA00023211"/>
    </source>
</evidence>
<comment type="cofactor">
    <cofactor evidence="3">
        <name>Fe(2+)</name>
        <dbReference type="ChEBI" id="CHEBI:29033"/>
    </cofactor>
</comment>
<keyword evidence="7" id="KW-0408">Iron</keyword>
<dbReference type="GO" id="GO:0006163">
    <property type="term" value="P:purine nucleotide metabolic process"/>
    <property type="evidence" value="ECO:0007669"/>
    <property type="project" value="UniProtKB-ARBA"/>
</dbReference>
<evidence type="ECO:0000256" key="2">
    <source>
        <dbReference type="ARBA" id="ARBA00001947"/>
    </source>
</evidence>
<dbReference type="InterPro" id="IPR013785">
    <property type="entry name" value="Aldolase_TIM"/>
</dbReference>
<dbReference type="RefSeq" id="WP_110858407.1">
    <property type="nucleotide sequence ID" value="NZ_LS991949.1"/>
</dbReference>
<proteinExistence type="predicted"/>
<evidence type="ECO:0000313" key="12">
    <source>
        <dbReference type="Proteomes" id="UP000247715"/>
    </source>
</evidence>
<dbReference type="NCBIfam" id="NF004076">
    <property type="entry name" value="PRK05581.1-4"/>
    <property type="match status" value="1"/>
</dbReference>
<comment type="subunit">
    <text evidence="4">Homodimer.</text>
</comment>
<dbReference type="PROSITE" id="PS01086">
    <property type="entry name" value="RIBUL_P_3_EPIMER_2"/>
    <property type="match status" value="1"/>
</dbReference>
<evidence type="ECO:0000256" key="5">
    <source>
        <dbReference type="ARBA" id="ARBA00022723"/>
    </source>
</evidence>
<dbReference type="GO" id="GO:0046872">
    <property type="term" value="F:metal ion binding"/>
    <property type="evidence" value="ECO:0007669"/>
    <property type="project" value="UniProtKB-KW"/>
</dbReference>
<sequence length="219" mass="25223">MKLRKISPSILDVKKEDMVNYVNTLIDWGVTNVHYDVMDGEFVPNTALEFNKIKEIAQNCKTHQMDIHLMVSDVFKYYQMYKELNAILTFHYEAFKDKETEIKKLIELAKKDHVKLGLAINPDTEIKVLYPYLKNLDLVLIMSVFPGKGGQVFIETSYEKVRKIKQYITNHNLKTIIQIDGGVKKHNIKSCFDAGINLAVVGSYLVKNFSKETVDDLLS</sequence>
<dbReference type="InterPro" id="IPR000056">
    <property type="entry name" value="Ribul_P_3_epim-like"/>
</dbReference>
<keyword evidence="8" id="KW-0464">Manganese</keyword>
<dbReference type="Gene3D" id="3.20.20.70">
    <property type="entry name" value="Aldolase class I"/>
    <property type="match status" value="1"/>
</dbReference>
<dbReference type="GO" id="GO:1901135">
    <property type="term" value="P:carbohydrate derivative metabolic process"/>
    <property type="evidence" value="ECO:0007669"/>
    <property type="project" value="UniProtKB-ARBA"/>
</dbReference>